<proteinExistence type="predicted"/>
<dbReference type="SUPFAM" id="SSF53335">
    <property type="entry name" value="S-adenosyl-L-methionine-dependent methyltransferases"/>
    <property type="match status" value="1"/>
</dbReference>
<evidence type="ECO:0000313" key="4">
    <source>
        <dbReference type="EMBL" id="QPJ62098.1"/>
    </source>
</evidence>
<dbReference type="Pfam" id="PF13649">
    <property type="entry name" value="Methyltransf_25"/>
    <property type="match status" value="1"/>
</dbReference>
<dbReference type="PANTHER" id="PTHR43861:SF1">
    <property type="entry name" value="TRANS-ACONITATE 2-METHYLTRANSFERASE"/>
    <property type="match status" value="1"/>
</dbReference>
<accession>A0A7T0BW94</accession>
<sequence>MNQKEMMLLAQKTQEIYERNGPRFDMERPKVLYEKEWLSRFQELLPPRAKILDAGCGAGEPIAQYFICRGFDLTGIDFSQSILDIAKSRFPDHQWLQMDMRKLNLEKKFEGIIAWHSFFHLIPEDQRETLKCFSNHLTPGGVLLLTIGHEEGEVIGNVGDDKVYHASLSIEEYTSILNSLNIETIHFVPEDPHCGGTSVLLAQKKEL</sequence>
<dbReference type="AlphaFoldDB" id="A0A7T0BW94"/>
<dbReference type="InterPro" id="IPR041698">
    <property type="entry name" value="Methyltransf_25"/>
</dbReference>
<dbReference type="CDD" id="cd02440">
    <property type="entry name" value="AdoMet_MTases"/>
    <property type="match status" value="1"/>
</dbReference>
<name>A0A7T0BW94_9BACT</name>
<reference evidence="4 5" key="1">
    <citation type="submission" date="2020-02" db="EMBL/GenBank/DDBJ databases">
        <title>Genomic and physiological characterization of two novel Nitrospinaceae genera.</title>
        <authorList>
            <person name="Mueller A.J."/>
            <person name="Jung M.-Y."/>
            <person name="Strachan C.R."/>
            <person name="Herbold C.W."/>
            <person name="Kirkegaard R.H."/>
            <person name="Daims H."/>
        </authorList>
    </citation>
    <scope>NUCLEOTIDE SEQUENCE [LARGE SCALE GENOMIC DNA]</scope>
    <source>
        <strain evidence="4">EB</strain>
    </source>
</reference>
<gene>
    <name evidence="4" type="ORF">G3M70_09545</name>
</gene>
<keyword evidence="2 4" id="KW-0808">Transferase</keyword>
<keyword evidence="1 4" id="KW-0489">Methyltransferase</keyword>
<evidence type="ECO:0000256" key="1">
    <source>
        <dbReference type="ARBA" id="ARBA00022603"/>
    </source>
</evidence>
<evidence type="ECO:0000256" key="2">
    <source>
        <dbReference type="ARBA" id="ARBA00022679"/>
    </source>
</evidence>
<feature type="domain" description="Methyltransferase" evidence="3">
    <location>
        <begin position="51"/>
        <end position="141"/>
    </location>
</feature>
<dbReference type="KEGG" id="nli:G3M70_09545"/>
<dbReference type="GO" id="GO:0032259">
    <property type="term" value="P:methylation"/>
    <property type="evidence" value="ECO:0007669"/>
    <property type="project" value="UniProtKB-KW"/>
</dbReference>
<dbReference type="GO" id="GO:0008168">
    <property type="term" value="F:methyltransferase activity"/>
    <property type="evidence" value="ECO:0007669"/>
    <property type="project" value="UniProtKB-KW"/>
</dbReference>
<evidence type="ECO:0000259" key="3">
    <source>
        <dbReference type="Pfam" id="PF13649"/>
    </source>
</evidence>
<evidence type="ECO:0000313" key="5">
    <source>
        <dbReference type="Proteomes" id="UP000594688"/>
    </source>
</evidence>
<dbReference type="InterPro" id="IPR029063">
    <property type="entry name" value="SAM-dependent_MTases_sf"/>
</dbReference>
<organism evidence="4 5">
    <name type="scientific">Candidatus Nitronauta litoralis</name>
    <dbReference type="NCBI Taxonomy" id="2705533"/>
    <lineage>
        <taxon>Bacteria</taxon>
        <taxon>Pseudomonadati</taxon>
        <taxon>Nitrospinota/Tectimicrobiota group</taxon>
        <taxon>Nitrospinota</taxon>
        <taxon>Nitrospinia</taxon>
        <taxon>Nitrospinales</taxon>
        <taxon>Nitrospinaceae</taxon>
        <taxon>Candidatus Nitronauta</taxon>
    </lineage>
</organism>
<dbReference type="EMBL" id="CP048685">
    <property type="protein sequence ID" value="QPJ62098.1"/>
    <property type="molecule type" value="Genomic_DNA"/>
</dbReference>
<dbReference type="Proteomes" id="UP000594688">
    <property type="component" value="Chromosome"/>
</dbReference>
<dbReference type="Gene3D" id="3.40.50.150">
    <property type="entry name" value="Vaccinia Virus protein VP39"/>
    <property type="match status" value="1"/>
</dbReference>
<protein>
    <submittedName>
        <fullName evidence="4">Class I SAM-dependent methyltransferase</fullName>
    </submittedName>
</protein>
<dbReference type="PANTHER" id="PTHR43861">
    <property type="entry name" value="TRANS-ACONITATE 2-METHYLTRANSFERASE-RELATED"/>
    <property type="match status" value="1"/>
</dbReference>